<organism evidence="11 12">
    <name type="scientific">Microlunatus elymi</name>
    <dbReference type="NCBI Taxonomy" id="2596828"/>
    <lineage>
        <taxon>Bacteria</taxon>
        <taxon>Bacillati</taxon>
        <taxon>Actinomycetota</taxon>
        <taxon>Actinomycetes</taxon>
        <taxon>Propionibacteriales</taxon>
        <taxon>Propionibacteriaceae</taxon>
        <taxon>Microlunatus</taxon>
    </lineage>
</organism>
<dbReference type="PANTHER" id="PTHR43442">
    <property type="entry name" value="GLUCONOKINASE-RELATED"/>
    <property type="match status" value="1"/>
</dbReference>
<dbReference type="NCBIfam" id="TIGR01313">
    <property type="entry name" value="therm_gnt_kin"/>
    <property type="match status" value="1"/>
</dbReference>
<evidence type="ECO:0000256" key="3">
    <source>
        <dbReference type="ARBA" id="ARBA00012054"/>
    </source>
</evidence>
<dbReference type="EMBL" id="CP041692">
    <property type="protein sequence ID" value="QDP98364.1"/>
    <property type="molecule type" value="Genomic_DNA"/>
</dbReference>
<name>A0A516Q4M3_9ACTN</name>
<evidence type="ECO:0000313" key="12">
    <source>
        <dbReference type="Proteomes" id="UP000319263"/>
    </source>
</evidence>
<keyword evidence="4 10" id="KW-0808">Transferase</keyword>
<dbReference type="GO" id="GO:0005737">
    <property type="term" value="C:cytoplasm"/>
    <property type="evidence" value="ECO:0007669"/>
    <property type="project" value="TreeGrafter"/>
</dbReference>
<dbReference type="InterPro" id="IPR027417">
    <property type="entry name" value="P-loop_NTPase"/>
</dbReference>
<evidence type="ECO:0000313" key="11">
    <source>
        <dbReference type="EMBL" id="QDP98364.1"/>
    </source>
</evidence>
<evidence type="ECO:0000256" key="8">
    <source>
        <dbReference type="ARBA" id="ARBA00023064"/>
    </source>
</evidence>
<accession>A0A516Q4M3</accession>
<evidence type="ECO:0000256" key="5">
    <source>
        <dbReference type="ARBA" id="ARBA00022741"/>
    </source>
</evidence>
<dbReference type="GO" id="GO:0046316">
    <property type="term" value="F:gluconokinase activity"/>
    <property type="evidence" value="ECO:0007669"/>
    <property type="project" value="UniProtKB-EC"/>
</dbReference>
<protein>
    <recommendedName>
        <fullName evidence="3 10">Gluconokinase</fullName>
        <ecNumber evidence="3 10">2.7.1.12</ecNumber>
    </recommendedName>
</protein>
<keyword evidence="12" id="KW-1185">Reference proteome</keyword>
<evidence type="ECO:0000256" key="1">
    <source>
        <dbReference type="ARBA" id="ARBA00004761"/>
    </source>
</evidence>
<comment type="pathway">
    <text evidence="1">Carbohydrate acid metabolism.</text>
</comment>
<comment type="similarity">
    <text evidence="2 10">Belongs to the gluconokinase GntK/GntV family.</text>
</comment>
<gene>
    <name evidence="11" type="ORF">FOE78_22860</name>
</gene>
<dbReference type="InterPro" id="IPR006001">
    <property type="entry name" value="Therm_gnt_kin"/>
</dbReference>
<dbReference type="CDD" id="cd02021">
    <property type="entry name" value="GntK"/>
    <property type="match status" value="1"/>
</dbReference>
<evidence type="ECO:0000256" key="10">
    <source>
        <dbReference type="RuleBase" id="RU363066"/>
    </source>
</evidence>
<evidence type="ECO:0000256" key="9">
    <source>
        <dbReference type="ARBA" id="ARBA00048090"/>
    </source>
</evidence>
<dbReference type="Proteomes" id="UP000319263">
    <property type="component" value="Chromosome"/>
</dbReference>
<dbReference type="GO" id="GO:0019521">
    <property type="term" value="P:D-gluconate metabolic process"/>
    <property type="evidence" value="ECO:0007669"/>
    <property type="project" value="UniProtKB-KW"/>
</dbReference>
<evidence type="ECO:0000256" key="7">
    <source>
        <dbReference type="ARBA" id="ARBA00022840"/>
    </source>
</evidence>
<dbReference type="GO" id="GO:0005524">
    <property type="term" value="F:ATP binding"/>
    <property type="evidence" value="ECO:0007669"/>
    <property type="project" value="UniProtKB-KW"/>
</dbReference>
<dbReference type="AlphaFoldDB" id="A0A516Q4M3"/>
<dbReference type="EC" id="2.7.1.12" evidence="3 10"/>
<dbReference type="OrthoDB" id="9795716at2"/>
<keyword evidence="6 10" id="KW-0418">Kinase</keyword>
<dbReference type="Pfam" id="PF13671">
    <property type="entry name" value="AAA_33"/>
    <property type="match status" value="1"/>
</dbReference>
<comment type="catalytic activity">
    <reaction evidence="9 10">
        <text>D-gluconate + ATP = 6-phospho-D-gluconate + ADP + H(+)</text>
        <dbReference type="Rhea" id="RHEA:19433"/>
        <dbReference type="ChEBI" id="CHEBI:15378"/>
        <dbReference type="ChEBI" id="CHEBI:18391"/>
        <dbReference type="ChEBI" id="CHEBI:30616"/>
        <dbReference type="ChEBI" id="CHEBI:58759"/>
        <dbReference type="ChEBI" id="CHEBI:456216"/>
        <dbReference type="EC" id="2.7.1.12"/>
    </reaction>
</comment>
<evidence type="ECO:0000256" key="2">
    <source>
        <dbReference type="ARBA" id="ARBA00008420"/>
    </source>
</evidence>
<dbReference type="KEGG" id="mik:FOE78_22860"/>
<keyword evidence="8" id="KW-0311">Gluconate utilization</keyword>
<dbReference type="FunFam" id="3.40.50.300:FF:000522">
    <property type="entry name" value="Gluconokinase"/>
    <property type="match status" value="1"/>
</dbReference>
<reference evidence="11 12" key="1">
    <citation type="submission" date="2019-07" db="EMBL/GenBank/DDBJ databases">
        <title>Microlunatus dokdonensis sp. nov. isolated from the rhizospheric soil of the wild plant Elymus tsukushiensis.</title>
        <authorList>
            <person name="Ghim S.-Y."/>
            <person name="Hwang Y.-J."/>
            <person name="Son J.-S."/>
            <person name="Shin J.-H."/>
        </authorList>
    </citation>
    <scope>NUCLEOTIDE SEQUENCE [LARGE SCALE GENOMIC DNA]</scope>
    <source>
        <strain evidence="11 12">KUDC0627</strain>
    </source>
</reference>
<keyword evidence="7 10" id="KW-0067">ATP-binding</keyword>
<evidence type="ECO:0000256" key="6">
    <source>
        <dbReference type="ARBA" id="ARBA00022777"/>
    </source>
</evidence>
<dbReference type="PANTHER" id="PTHR43442:SF3">
    <property type="entry name" value="GLUCONOKINASE-RELATED"/>
    <property type="match status" value="1"/>
</dbReference>
<proteinExistence type="inferred from homology"/>
<dbReference type="SUPFAM" id="SSF52540">
    <property type="entry name" value="P-loop containing nucleoside triphosphate hydrolases"/>
    <property type="match status" value="1"/>
</dbReference>
<dbReference type="Gene3D" id="3.40.50.300">
    <property type="entry name" value="P-loop containing nucleotide triphosphate hydrolases"/>
    <property type="match status" value="1"/>
</dbReference>
<sequence>MTKPVADTSAVVVMGVSGSGKTTVAELLARRLGWQEAEADDFHPAANVAKMHDGIPLTDADRLPWLESLRNWISAAPGSVIITCSALKRSYRDLLQTADADVRFLHLDGDPEVIRRRMTARQDHFMPPALLDSQLDTLERLQPDEPGLVVDIDQAPERIVDQAVRELGLRS</sequence>
<keyword evidence="5 10" id="KW-0547">Nucleotide-binding</keyword>
<evidence type="ECO:0000256" key="4">
    <source>
        <dbReference type="ARBA" id="ARBA00022679"/>
    </source>
</evidence>